<keyword evidence="2" id="KW-1185">Reference proteome</keyword>
<dbReference type="Gene3D" id="3.40.640.10">
    <property type="entry name" value="Type I PLP-dependent aspartate aminotransferase-like (Major domain)"/>
    <property type="match status" value="1"/>
</dbReference>
<dbReference type="CDD" id="cd00609">
    <property type="entry name" value="AAT_like"/>
    <property type="match status" value="1"/>
</dbReference>
<dbReference type="InterPro" id="IPR015421">
    <property type="entry name" value="PyrdxlP-dep_Trfase_major"/>
</dbReference>
<dbReference type="Pfam" id="PF12897">
    <property type="entry name" value="Asp_aminotransf"/>
    <property type="match status" value="1"/>
</dbReference>
<dbReference type="PANTHER" id="PTHR43799">
    <property type="entry name" value="AMINOTRANSFERASE, PUTATIVE-RELATED"/>
    <property type="match status" value="1"/>
</dbReference>
<accession>A0A9J7AUQ2</accession>
<reference evidence="1" key="1">
    <citation type="submission" date="2022-08" db="EMBL/GenBank/DDBJ databases">
        <title>Nisaea acidiphila sp. nov., isolated from a marine algal debris and emended description of the genus Nisaea Urios et al. 2008.</title>
        <authorList>
            <person name="Kwon K."/>
        </authorList>
    </citation>
    <scope>NUCLEOTIDE SEQUENCE</scope>
    <source>
        <strain evidence="1">MEBiC11861</strain>
    </source>
</reference>
<dbReference type="InterPro" id="IPR024551">
    <property type="entry name" value="AspAT_Ic"/>
</dbReference>
<dbReference type="Gene3D" id="3.90.1150.10">
    <property type="entry name" value="Aspartate Aminotransferase, domain 1"/>
    <property type="match status" value="1"/>
</dbReference>
<dbReference type="EMBL" id="CP102480">
    <property type="protein sequence ID" value="UUX49133.1"/>
    <property type="molecule type" value="Genomic_DNA"/>
</dbReference>
<dbReference type="PANTHER" id="PTHR43799:SF1">
    <property type="entry name" value="ASPARTATE AMINOTRANSFERASE"/>
    <property type="match status" value="1"/>
</dbReference>
<dbReference type="RefSeq" id="WP_257767634.1">
    <property type="nucleotide sequence ID" value="NZ_CP102480.1"/>
</dbReference>
<keyword evidence="1" id="KW-0032">Aminotransferase</keyword>
<protein>
    <submittedName>
        <fullName evidence="1">Aminotransferase</fullName>
    </submittedName>
</protein>
<gene>
    <name evidence="1" type="ORF">NUH88_17225</name>
</gene>
<keyword evidence="1" id="KW-0808">Transferase</keyword>
<evidence type="ECO:0000313" key="1">
    <source>
        <dbReference type="EMBL" id="UUX49133.1"/>
    </source>
</evidence>
<organism evidence="1 2">
    <name type="scientific">Nisaea acidiphila</name>
    <dbReference type="NCBI Taxonomy" id="1862145"/>
    <lineage>
        <taxon>Bacteria</taxon>
        <taxon>Pseudomonadati</taxon>
        <taxon>Pseudomonadota</taxon>
        <taxon>Alphaproteobacteria</taxon>
        <taxon>Rhodospirillales</taxon>
        <taxon>Thalassobaculaceae</taxon>
        <taxon>Nisaea</taxon>
    </lineage>
</organism>
<dbReference type="GO" id="GO:0004069">
    <property type="term" value="F:L-aspartate:2-oxoglutarate aminotransferase activity"/>
    <property type="evidence" value="ECO:0007669"/>
    <property type="project" value="InterPro"/>
</dbReference>
<dbReference type="InterPro" id="IPR015422">
    <property type="entry name" value="PyrdxlP-dep_Trfase_small"/>
</dbReference>
<dbReference type="KEGG" id="naci:NUH88_17225"/>
<dbReference type="SUPFAM" id="SSF53383">
    <property type="entry name" value="PLP-dependent transferases"/>
    <property type="match status" value="1"/>
</dbReference>
<dbReference type="Proteomes" id="UP001060336">
    <property type="component" value="Chromosome"/>
</dbReference>
<evidence type="ECO:0000313" key="2">
    <source>
        <dbReference type="Proteomes" id="UP001060336"/>
    </source>
</evidence>
<dbReference type="InterPro" id="IPR015424">
    <property type="entry name" value="PyrdxlP-dep_Trfase"/>
</dbReference>
<proteinExistence type="predicted"/>
<dbReference type="AlphaFoldDB" id="A0A9J7AUQ2"/>
<name>A0A9J7AUQ2_9PROT</name>
<sequence length="410" mass="44017">MSELESLTAAYQNLKARNQNIDMTRGKPSAAQLDLAAGMFDLVHSDDCKGEDGTDYRNYGILAGIPEARKLFARLMETAPDRVIVGGNGSLAMMYDALAGAVTFGVPGGDGPWNGAKFLCPVPGYDRHFAICERLGIEMLPVEMLDDGPDMDAVEAMVAEDASIKGIWCVPKYSNPTGAIYSDLTVDRLAAMKCAAPDFRIIWDNAYVVHHLTGEIATVKNIQKAAEAAGNADRILTFVSTSKISLAGAGVAAMSASEANVKDALERMFFATIGPDKINQLRHVRFFKDQAGIEAHMKKHAEIIAPKFAVVEEALSKAFAGTDLATWTKPEGGYFVSVDLTDGCAAETVKLCAEAGVKLTASGACFPYGKDPRDRNIRLAPTMPTPDELERAMEVFCTTAKMVCLKNKAG</sequence>